<feature type="transmembrane region" description="Helical" evidence="2">
    <location>
        <begin position="7"/>
        <end position="25"/>
    </location>
</feature>
<keyword evidence="2" id="KW-1133">Transmembrane helix</keyword>
<keyword evidence="5" id="KW-1185">Reference proteome</keyword>
<feature type="region of interest" description="Disordered" evidence="1">
    <location>
        <begin position="104"/>
        <end position="161"/>
    </location>
</feature>
<protein>
    <recommendedName>
        <fullName evidence="3">Signal transduction histidine kinase internal region domain-containing protein</fullName>
    </recommendedName>
</protein>
<evidence type="ECO:0000259" key="3">
    <source>
        <dbReference type="Pfam" id="PF06580"/>
    </source>
</evidence>
<feature type="transmembrane region" description="Helical" evidence="2">
    <location>
        <begin position="165"/>
        <end position="184"/>
    </location>
</feature>
<dbReference type="Pfam" id="PF06580">
    <property type="entry name" value="His_kinase"/>
    <property type="match status" value="1"/>
</dbReference>
<proteinExistence type="predicted"/>
<feature type="transmembrane region" description="Helical" evidence="2">
    <location>
        <begin position="45"/>
        <end position="64"/>
    </location>
</feature>
<gene>
    <name evidence="4" type="ORF">GXP67_29425</name>
</gene>
<organism evidence="4 5">
    <name type="scientific">Rhodocytophaga rosea</name>
    <dbReference type="NCBI Taxonomy" id="2704465"/>
    <lineage>
        <taxon>Bacteria</taxon>
        <taxon>Pseudomonadati</taxon>
        <taxon>Bacteroidota</taxon>
        <taxon>Cytophagia</taxon>
        <taxon>Cytophagales</taxon>
        <taxon>Rhodocytophagaceae</taxon>
        <taxon>Rhodocytophaga</taxon>
    </lineage>
</organism>
<evidence type="ECO:0000256" key="2">
    <source>
        <dbReference type="SAM" id="Phobius"/>
    </source>
</evidence>
<dbReference type="InterPro" id="IPR036890">
    <property type="entry name" value="HATPase_C_sf"/>
</dbReference>
<dbReference type="GO" id="GO:0000155">
    <property type="term" value="F:phosphorelay sensor kinase activity"/>
    <property type="evidence" value="ECO:0007669"/>
    <property type="project" value="InterPro"/>
</dbReference>
<dbReference type="SUPFAM" id="SSF55874">
    <property type="entry name" value="ATPase domain of HSP90 chaperone/DNA topoisomerase II/histidine kinase"/>
    <property type="match status" value="1"/>
</dbReference>
<dbReference type="PANTHER" id="PTHR34220:SF7">
    <property type="entry name" value="SENSOR HISTIDINE KINASE YPDA"/>
    <property type="match status" value="1"/>
</dbReference>
<sequence>MIHSKATNVIIHLAGWLLFMVFPLLFMNGLRDNTSIASILASGYYWQFILCYVCIFYLHTYYVFPQIFLKKKYLLYGLIVAIGFVAVYLLQPFDGLLSHNPAGNPPFRNKPPQERIESNTGRNTFPPPEFRPPPRYESPDSLNGRPNPPPQGRDKPGRRPPLVDITSQFIFIMIMAMSIATGTLQQWRLIQKRMVQAEADKANAELSFLKAQINPHFLFNTLNNIYALALTNNQNTATAIMKLSNIMRYVTEEVTEDFVPLQSEIACILDYIDLQKLRLSKNIQLDIQIEGVRENMHIGPLILMTFVENVFKYGVSKKEPATITIKLLAEENQIRFFARNHIFTLPDKAERTGIGLSNTRKRLAHLYPNTHELTITADEKTFTVELVLKS</sequence>
<dbReference type="RefSeq" id="WP_162446457.1">
    <property type="nucleotide sequence ID" value="NZ_CP048222.1"/>
</dbReference>
<name>A0A6C0GSP4_9BACT</name>
<reference evidence="4 5" key="1">
    <citation type="submission" date="2020-01" db="EMBL/GenBank/DDBJ databases">
        <authorList>
            <person name="Kim M.K."/>
        </authorList>
    </citation>
    <scope>NUCLEOTIDE SEQUENCE [LARGE SCALE GENOMIC DNA]</scope>
    <source>
        <strain evidence="4 5">172606-1</strain>
    </source>
</reference>
<dbReference type="GO" id="GO:0016020">
    <property type="term" value="C:membrane"/>
    <property type="evidence" value="ECO:0007669"/>
    <property type="project" value="InterPro"/>
</dbReference>
<evidence type="ECO:0000313" key="4">
    <source>
        <dbReference type="EMBL" id="QHT70480.1"/>
    </source>
</evidence>
<dbReference type="EMBL" id="CP048222">
    <property type="protein sequence ID" value="QHT70480.1"/>
    <property type="molecule type" value="Genomic_DNA"/>
</dbReference>
<dbReference type="InterPro" id="IPR010559">
    <property type="entry name" value="Sig_transdc_His_kin_internal"/>
</dbReference>
<keyword evidence="2" id="KW-0472">Membrane</keyword>
<evidence type="ECO:0000256" key="1">
    <source>
        <dbReference type="SAM" id="MobiDB-lite"/>
    </source>
</evidence>
<feature type="domain" description="Signal transduction histidine kinase internal region" evidence="3">
    <location>
        <begin position="204"/>
        <end position="282"/>
    </location>
</feature>
<dbReference type="PANTHER" id="PTHR34220">
    <property type="entry name" value="SENSOR HISTIDINE KINASE YPDA"/>
    <property type="match status" value="1"/>
</dbReference>
<dbReference type="Proteomes" id="UP000480178">
    <property type="component" value="Chromosome"/>
</dbReference>
<dbReference type="KEGG" id="rhoz:GXP67_29425"/>
<keyword evidence="2" id="KW-0812">Transmembrane</keyword>
<dbReference type="AlphaFoldDB" id="A0A6C0GSP4"/>
<dbReference type="InterPro" id="IPR050640">
    <property type="entry name" value="Bact_2-comp_sensor_kinase"/>
</dbReference>
<evidence type="ECO:0000313" key="5">
    <source>
        <dbReference type="Proteomes" id="UP000480178"/>
    </source>
</evidence>
<feature type="transmembrane region" description="Helical" evidence="2">
    <location>
        <begin position="73"/>
        <end position="91"/>
    </location>
</feature>
<accession>A0A6C0GSP4</accession>
<dbReference type="Gene3D" id="3.30.565.10">
    <property type="entry name" value="Histidine kinase-like ATPase, C-terminal domain"/>
    <property type="match status" value="1"/>
</dbReference>